<reference evidence="2 3" key="1">
    <citation type="submission" date="2016-10" db="EMBL/GenBank/DDBJ databases">
        <authorList>
            <person name="de Groot N.N."/>
        </authorList>
    </citation>
    <scope>NUCLEOTIDE SEQUENCE [LARGE SCALE GENOMIC DNA]</scope>
    <source>
        <strain evidence="2 3">MT12</strain>
    </source>
</reference>
<dbReference type="RefSeq" id="WP_276327660.1">
    <property type="nucleotide sequence ID" value="NZ_FNTH01000001.1"/>
</dbReference>
<proteinExistence type="predicted"/>
<feature type="compositionally biased region" description="Basic and acidic residues" evidence="1">
    <location>
        <begin position="1"/>
        <end position="12"/>
    </location>
</feature>
<feature type="region of interest" description="Disordered" evidence="1">
    <location>
        <begin position="1"/>
        <end position="22"/>
    </location>
</feature>
<dbReference type="AlphaFoldDB" id="A0A1H5GCC6"/>
<evidence type="ECO:0000256" key="1">
    <source>
        <dbReference type="SAM" id="MobiDB-lite"/>
    </source>
</evidence>
<sequence>MEKISDPTERDVPTSAVASEEDGRIDMCFAENLAKRYPGV</sequence>
<evidence type="ECO:0000313" key="3">
    <source>
        <dbReference type="Proteomes" id="UP000198992"/>
    </source>
</evidence>
<dbReference type="EMBL" id="FNTH01000001">
    <property type="protein sequence ID" value="SEE13295.1"/>
    <property type="molecule type" value="Genomic_DNA"/>
</dbReference>
<dbReference type="Proteomes" id="UP000198992">
    <property type="component" value="Unassembled WGS sequence"/>
</dbReference>
<organism evidence="2 3">
    <name type="scientific">Bradyrhizobium erythrophlei</name>
    <dbReference type="NCBI Taxonomy" id="1437360"/>
    <lineage>
        <taxon>Bacteria</taxon>
        <taxon>Pseudomonadati</taxon>
        <taxon>Pseudomonadota</taxon>
        <taxon>Alphaproteobacteria</taxon>
        <taxon>Hyphomicrobiales</taxon>
        <taxon>Nitrobacteraceae</taxon>
        <taxon>Bradyrhizobium</taxon>
    </lineage>
</organism>
<gene>
    <name evidence="2" type="ORF">SAMN05444164_7030</name>
</gene>
<protein>
    <submittedName>
        <fullName evidence="2">Uncharacterized protein</fullName>
    </submittedName>
</protein>
<evidence type="ECO:0000313" key="2">
    <source>
        <dbReference type="EMBL" id="SEE13295.1"/>
    </source>
</evidence>
<name>A0A1H5GCC6_9BRAD</name>
<accession>A0A1H5GCC6</accession>